<dbReference type="GO" id="GO:0022857">
    <property type="term" value="F:transmembrane transporter activity"/>
    <property type="evidence" value="ECO:0007669"/>
    <property type="project" value="InterPro"/>
</dbReference>
<keyword evidence="2" id="KW-0813">Transport</keyword>
<dbReference type="EMBL" id="CCEJ010000013">
    <property type="protein sequence ID" value="CDR35153.1"/>
    <property type="molecule type" value="Genomic_DNA"/>
</dbReference>
<dbReference type="AlphaFoldDB" id="A0A090D3C7"/>
<evidence type="ECO:0000256" key="2">
    <source>
        <dbReference type="ARBA" id="ARBA00022448"/>
    </source>
</evidence>
<dbReference type="Gene3D" id="2.40.30.170">
    <property type="match status" value="1"/>
</dbReference>
<dbReference type="InterPro" id="IPR051909">
    <property type="entry name" value="MFP_Cation_Efflux"/>
</dbReference>
<dbReference type="Pfam" id="PF25975">
    <property type="entry name" value="CzcB_C"/>
    <property type="match status" value="1"/>
</dbReference>
<comment type="similarity">
    <text evidence="1">Belongs to the membrane fusion protein (MFP) (TC 8.A.1) family.</text>
</comment>
<dbReference type="STRING" id="1437425.CSEC_2347"/>
<dbReference type="InterPro" id="IPR058648">
    <property type="entry name" value="HH_CzcB-like"/>
</dbReference>
<dbReference type="GO" id="GO:0060003">
    <property type="term" value="P:copper ion export"/>
    <property type="evidence" value="ECO:0007669"/>
    <property type="project" value="TreeGrafter"/>
</dbReference>
<dbReference type="PANTHER" id="PTHR30097:SF4">
    <property type="entry name" value="SLR6042 PROTEIN"/>
    <property type="match status" value="1"/>
</dbReference>
<dbReference type="OrthoDB" id="9774837at2"/>
<dbReference type="GO" id="GO:0030288">
    <property type="term" value="C:outer membrane-bounded periplasmic space"/>
    <property type="evidence" value="ECO:0007669"/>
    <property type="project" value="TreeGrafter"/>
</dbReference>
<dbReference type="eggNOG" id="COG0845">
    <property type="taxonomic scope" value="Bacteria"/>
</dbReference>
<dbReference type="InterPro" id="IPR058647">
    <property type="entry name" value="BSH_CzcB-like"/>
</dbReference>
<dbReference type="PANTHER" id="PTHR30097">
    <property type="entry name" value="CATION EFFLUX SYSTEM PROTEIN CUSB"/>
    <property type="match status" value="1"/>
</dbReference>
<evidence type="ECO:0000259" key="3">
    <source>
        <dbReference type="Pfam" id="PF25893"/>
    </source>
</evidence>
<dbReference type="Gene3D" id="2.40.420.20">
    <property type="match status" value="1"/>
</dbReference>
<dbReference type="Pfam" id="PF25973">
    <property type="entry name" value="BSH_CzcB"/>
    <property type="match status" value="1"/>
</dbReference>
<organism evidence="6 7">
    <name type="scientific">Candidatus Criblamydia sequanensis CRIB-18</name>
    <dbReference type="NCBI Taxonomy" id="1437425"/>
    <lineage>
        <taxon>Bacteria</taxon>
        <taxon>Pseudomonadati</taxon>
        <taxon>Chlamydiota</taxon>
        <taxon>Chlamydiia</taxon>
        <taxon>Parachlamydiales</taxon>
        <taxon>Candidatus Criblamydiaceae</taxon>
        <taxon>Candidatus Criblamydia</taxon>
    </lineage>
</organism>
<dbReference type="InterPro" id="IPR006143">
    <property type="entry name" value="RND_pump_MFP"/>
</dbReference>
<dbReference type="GO" id="GO:0015679">
    <property type="term" value="P:plasma membrane copper ion transport"/>
    <property type="evidence" value="ECO:0007669"/>
    <property type="project" value="TreeGrafter"/>
</dbReference>
<comment type="caution">
    <text evidence="6">The sequence shown here is derived from an EMBL/GenBank/DDBJ whole genome shotgun (WGS) entry which is preliminary data.</text>
</comment>
<feature type="domain" description="CzcB-like C-terminal circularly permuted SH3-like" evidence="5">
    <location>
        <begin position="326"/>
        <end position="387"/>
    </location>
</feature>
<dbReference type="GO" id="GO:0046914">
    <property type="term" value="F:transition metal ion binding"/>
    <property type="evidence" value="ECO:0007669"/>
    <property type="project" value="TreeGrafter"/>
</dbReference>
<dbReference type="InterPro" id="IPR058649">
    <property type="entry name" value="CzcB_C"/>
</dbReference>
<protein>
    <submittedName>
        <fullName evidence="6">RND family transporter, membrane fusion protein</fullName>
    </submittedName>
</protein>
<feature type="domain" description="CzcB-like barrel-sandwich hybrid" evidence="4">
    <location>
        <begin position="90"/>
        <end position="241"/>
    </location>
</feature>
<reference evidence="6" key="1">
    <citation type="submission" date="2013-12" db="EMBL/GenBank/DDBJ databases">
        <authorList>
            <person name="Linke B."/>
        </authorList>
    </citation>
    <scope>NUCLEOTIDE SEQUENCE [LARGE SCALE GENOMIC DNA]</scope>
    <source>
        <strain evidence="6">CRIB-18</strain>
    </source>
</reference>
<name>A0A090D3C7_9BACT</name>
<reference evidence="6" key="2">
    <citation type="submission" date="2014-09" db="EMBL/GenBank/DDBJ databases">
        <title>Criblamydia sequanensis harbors a mega-plasmid encoding arsenite resistance.</title>
        <authorList>
            <person name="Bertelli C."/>
            <person name="Goesmann A."/>
            <person name="Greub G."/>
        </authorList>
    </citation>
    <scope>NUCLEOTIDE SEQUENCE [LARGE SCALE GENOMIC DNA]</scope>
    <source>
        <strain evidence="6">CRIB-18</strain>
    </source>
</reference>
<gene>
    <name evidence="6" type="ORF">CSEC_2347</name>
</gene>
<keyword evidence="7" id="KW-1185">Reference proteome</keyword>
<dbReference type="GO" id="GO:0016020">
    <property type="term" value="C:membrane"/>
    <property type="evidence" value="ECO:0007669"/>
    <property type="project" value="InterPro"/>
</dbReference>
<dbReference type="Gene3D" id="1.10.287.470">
    <property type="entry name" value="Helix hairpin bin"/>
    <property type="match status" value="1"/>
</dbReference>
<evidence type="ECO:0000313" key="7">
    <source>
        <dbReference type="Proteomes" id="UP000031552"/>
    </source>
</evidence>
<proteinExistence type="inferred from homology"/>
<feature type="domain" description="CzcB-like alpha-helical hairpin" evidence="3">
    <location>
        <begin position="128"/>
        <end position="187"/>
    </location>
</feature>
<evidence type="ECO:0000256" key="1">
    <source>
        <dbReference type="ARBA" id="ARBA00009477"/>
    </source>
</evidence>
<evidence type="ECO:0000259" key="4">
    <source>
        <dbReference type="Pfam" id="PF25973"/>
    </source>
</evidence>
<dbReference type="Gene3D" id="2.40.50.100">
    <property type="match status" value="1"/>
</dbReference>
<accession>A0A090D3C7</accession>
<dbReference type="NCBIfam" id="TIGR01730">
    <property type="entry name" value="RND_mfp"/>
    <property type="match status" value="1"/>
</dbReference>
<dbReference type="SUPFAM" id="SSF111369">
    <property type="entry name" value="HlyD-like secretion proteins"/>
    <property type="match status" value="1"/>
</dbReference>
<dbReference type="Proteomes" id="UP000031552">
    <property type="component" value="Unassembled WGS sequence"/>
</dbReference>
<evidence type="ECO:0000259" key="5">
    <source>
        <dbReference type="Pfam" id="PF25975"/>
    </source>
</evidence>
<dbReference type="Pfam" id="PF25893">
    <property type="entry name" value="HH_CzcB"/>
    <property type="match status" value="1"/>
</dbReference>
<dbReference type="RefSeq" id="WP_053332045.1">
    <property type="nucleotide sequence ID" value="NZ_CCEJ010000013.1"/>
</dbReference>
<evidence type="ECO:0000313" key="6">
    <source>
        <dbReference type="EMBL" id="CDR35153.1"/>
    </source>
</evidence>
<sequence>MKFFYFIFGFIVGGLFLLSTHSIWNDRFSLKGNPSDNELLAHNDHEEEEHIHLSPEETFKLGVTFEKAEPQYLGKAIVTRGKVILPGNHLAHIVPSITGIAVGALKNIGDPVYEGEVIAIIESQEMAELKAEFLAKLKKEELTYTSLVRERNLFDKQIVSENEYLNALLNYEEAKIQRELALQKLKAYNVTDEEIAYFSQESNPNLRRFEIRSPMNGTIIHRHITLGEFLESTSSIYEIANLNLLWIETTFSLNDLNHIKIGEEADVYFPYQKEAHKAQVIRVSPVLEEENLSAVAILALSNENESVKVGTFGKVVFQEEKFQVPLAVSCSAIQTIDGKPCLFIKNEEALLEKKVIQTGRSDENYVEILSGIEAGADIATGNTFILKAELGKHEAEHEH</sequence>